<evidence type="ECO:0000256" key="1">
    <source>
        <dbReference type="SAM" id="Coils"/>
    </source>
</evidence>
<dbReference type="GO" id="GO:0005886">
    <property type="term" value="C:plasma membrane"/>
    <property type="evidence" value="ECO:0007669"/>
    <property type="project" value="TreeGrafter"/>
</dbReference>
<dbReference type="Pfam" id="PF08448">
    <property type="entry name" value="PAS_4"/>
    <property type="match status" value="1"/>
</dbReference>
<dbReference type="InterPro" id="IPR035965">
    <property type="entry name" value="PAS-like_dom_sf"/>
</dbReference>
<dbReference type="InterPro" id="IPR000014">
    <property type="entry name" value="PAS"/>
</dbReference>
<dbReference type="InterPro" id="IPR043128">
    <property type="entry name" value="Rev_trsase/Diguanyl_cyclase"/>
</dbReference>
<dbReference type="InterPro" id="IPR000160">
    <property type="entry name" value="GGDEF_dom"/>
</dbReference>
<dbReference type="InterPro" id="IPR013656">
    <property type="entry name" value="PAS_4"/>
</dbReference>
<dbReference type="FunFam" id="3.30.70.270:FF:000001">
    <property type="entry name" value="Diguanylate cyclase domain protein"/>
    <property type="match status" value="1"/>
</dbReference>
<keyword evidence="1" id="KW-0175">Coiled coil</keyword>
<dbReference type="Pfam" id="PF16927">
    <property type="entry name" value="HisKA_7TM"/>
    <property type="match status" value="1"/>
</dbReference>
<keyword evidence="2" id="KW-1133">Transmembrane helix</keyword>
<dbReference type="GO" id="GO:0052621">
    <property type="term" value="F:diguanylate cyclase activity"/>
    <property type="evidence" value="ECO:0007669"/>
    <property type="project" value="TreeGrafter"/>
</dbReference>
<dbReference type="EMBL" id="JACHFN010000002">
    <property type="protein sequence ID" value="MBB5233545.1"/>
    <property type="molecule type" value="Genomic_DNA"/>
</dbReference>
<accession>A0A7W8GDE2</accession>
<dbReference type="Pfam" id="PF00990">
    <property type="entry name" value="GGDEF"/>
    <property type="match status" value="1"/>
</dbReference>
<evidence type="ECO:0000256" key="2">
    <source>
        <dbReference type="SAM" id="Phobius"/>
    </source>
</evidence>
<dbReference type="SUPFAM" id="SSF55073">
    <property type="entry name" value="Nucleotide cyclase"/>
    <property type="match status" value="1"/>
</dbReference>
<reference evidence="5 6" key="1">
    <citation type="submission" date="2020-08" db="EMBL/GenBank/DDBJ databases">
        <title>Genomic Encyclopedia of Type Strains, Phase IV (KMG-IV): sequencing the most valuable type-strain genomes for metagenomic binning, comparative biology and taxonomic classification.</title>
        <authorList>
            <person name="Goeker M."/>
        </authorList>
    </citation>
    <scope>NUCLEOTIDE SEQUENCE [LARGE SCALE GENOMIC DNA]</scope>
    <source>
        <strain evidence="5 6">DSM 101791</strain>
    </source>
</reference>
<dbReference type="InterPro" id="IPR050469">
    <property type="entry name" value="Diguanylate_Cyclase"/>
</dbReference>
<proteinExistence type="predicted"/>
<dbReference type="InterPro" id="IPR029787">
    <property type="entry name" value="Nucleotide_cyclase"/>
</dbReference>
<dbReference type="GO" id="GO:1902201">
    <property type="term" value="P:negative regulation of bacterial-type flagellum-dependent cell motility"/>
    <property type="evidence" value="ECO:0007669"/>
    <property type="project" value="TreeGrafter"/>
</dbReference>
<dbReference type="Gene3D" id="3.30.70.270">
    <property type="match status" value="1"/>
</dbReference>
<dbReference type="PROSITE" id="PS50113">
    <property type="entry name" value="PAC"/>
    <property type="match status" value="1"/>
</dbReference>
<dbReference type="PANTHER" id="PTHR45138">
    <property type="entry name" value="REGULATORY COMPONENTS OF SENSORY TRANSDUCTION SYSTEM"/>
    <property type="match status" value="1"/>
</dbReference>
<dbReference type="AlphaFoldDB" id="A0A7W8GDE2"/>
<dbReference type="CDD" id="cd00130">
    <property type="entry name" value="PAS"/>
    <property type="match status" value="1"/>
</dbReference>
<feature type="transmembrane region" description="Helical" evidence="2">
    <location>
        <begin position="99"/>
        <end position="118"/>
    </location>
</feature>
<evidence type="ECO:0000259" key="3">
    <source>
        <dbReference type="PROSITE" id="PS50113"/>
    </source>
</evidence>
<keyword evidence="6" id="KW-1185">Reference proteome</keyword>
<dbReference type="Gene3D" id="3.30.450.20">
    <property type="entry name" value="PAS domain"/>
    <property type="match status" value="1"/>
</dbReference>
<evidence type="ECO:0000313" key="6">
    <source>
        <dbReference type="Proteomes" id="UP000525389"/>
    </source>
</evidence>
<dbReference type="PANTHER" id="PTHR45138:SF9">
    <property type="entry name" value="DIGUANYLATE CYCLASE DGCM-RELATED"/>
    <property type="match status" value="1"/>
</dbReference>
<name>A0A7W8GDE2_9DEIO</name>
<feature type="transmembrane region" description="Helical" evidence="2">
    <location>
        <begin position="12"/>
        <end position="28"/>
    </location>
</feature>
<sequence length="553" mass="59417">MSSGPETTYAAWLGVTGISALTTAAFAWDRRSAPGALPLALLLLCISLWTLTYALHWLSAAPAEQAFWLDATFFGVSGAPVCVWLMTRAFTQPGVPLRPAAWSLLLAVPGVTWALLLGGDPGGMLFGSAATLQAHTRLGGGPWFTVVALHSYAMLGLSALRLAQFFRRASGIYRRQAGVLLAGLCLPWVVNVQSVLGEPPFPGLDLTPMLFLVTALVFLWGLLRFGLLDLVPVARHQLIEQMREGVVVLDRAERVVDLNAAAQQLVDRARPSPIGQPAAEVFEQWGAALASLGGLGERTTELTLGRLHLEVRVSPLRDRRGRVQGHVVVWRDVTTRRRAEAALRQAHEQLQLRMTEIERLQAELREQSVRDPLTGLHNRRYLEDALGAALGQARDEGGPFSVVLLDIDHFKRINDTLGHLGGDAVLRAVARYLRGAVTPDQTVCRYGGEEFVVVLPGLGAPAAAQRAEQWRRGIAALGTDHAHAAPVTVSVSLGLASYPAHGADPESVLLAADEALYRAKTLGRNQWQLAPEAVPAVLGARATGAEATPAAPD</sequence>
<dbReference type="GO" id="GO:0043709">
    <property type="term" value="P:cell adhesion involved in single-species biofilm formation"/>
    <property type="evidence" value="ECO:0007669"/>
    <property type="project" value="TreeGrafter"/>
</dbReference>
<feature type="transmembrane region" description="Helical" evidence="2">
    <location>
        <begin position="138"/>
        <end position="160"/>
    </location>
</feature>
<dbReference type="Proteomes" id="UP000525389">
    <property type="component" value="Unassembled WGS sequence"/>
</dbReference>
<protein>
    <submittedName>
        <fullName evidence="5">Diguanylate cyclase (GGDEF)-like protein</fullName>
    </submittedName>
</protein>
<feature type="coiled-coil region" evidence="1">
    <location>
        <begin position="340"/>
        <end position="367"/>
    </location>
</feature>
<comment type="caution">
    <text evidence="5">The sequence shown here is derived from an EMBL/GenBank/DDBJ whole genome shotgun (WGS) entry which is preliminary data.</text>
</comment>
<dbReference type="SMART" id="SM00267">
    <property type="entry name" value="GGDEF"/>
    <property type="match status" value="1"/>
</dbReference>
<feature type="transmembrane region" description="Helical" evidence="2">
    <location>
        <begin position="172"/>
        <end position="190"/>
    </location>
</feature>
<dbReference type="RefSeq" id="WP_184026113.1">
    <property type="nucleotide sequence ID" value="NZ_JACHFN010000002.1"/>
</dbReference>
<feature type="domain" description="PAC" evidence="3">
    <location>
        <begin position="293"/>
        <end position="345"/>
    </location>
</feature>
<dbReference type="InterPro" id="IPR031621">
    <property type="entry name" value="HisKA_7TM"/>
</dbReference>
<evidence type="ECO:0000259" key="4">
    <source>
        <dbReference type="PROSITE" id="PS50887"/>
    </source>
</evidence>
<gene>
    <name evidence="5" type="ORF">HNQ09_000962</name>
</gene>
<feature type="transmembrane region" description="Helical" evidence="2">
    <location>
        <begin position="35"/>
        <end position="55"/>
    </location>
</feature>
<dbReference type="SUPFAM" id="SSF55785">
    <property type="entry name" value="PYP-like sensor domain (PAS domain)"/>
    <property type="match status" value="1"/>
</dbReference>
<dbReference type="NCBIfam" id="TIGR00254">
    <property type="entry name" value="GGDEF"/>
    <property type="match status" value="1"/>
</dbReference>
<evidence type="ECO:0000313" key="5">
    <source>
        <dbReference type="EMBL" id="MBB5233545.1"/>
    </source>
</evidence>
<feature type="transmembrane region" description="Helical" evidence="2">
    <location>
        <begin position="67"/>
        <end position="87"/>
    </location>
</feature>
<organism evidence="5 6">
    <name type="scientific">Deinococcus budaensis</name>
    <dbReference type="NCBI Taxonomy" id="1665626"/>
    <lineage>
        <taxon>Bacteria</taxon>
        <taxon>Thermotogati</taxon>
        <taxon>Deinococcota</taxon>
        <taxon>Deinococci</taxon>
        <taxon>Deinococcales</taxon>
        <taxon>Deinococcaceae</taxon>
        <taxon>Deinococcus</taxon>
    </lineage>
</organism>
<feature type="transmembrane region" description="Helical" evidence="2">
    <location>
        <begin position="210"/>
        <end position="233"/>
    </location>
</feature>
<feature type="domain" description="GGDEF" evidence="4">
    <location>
        <begin position="398"/>
        <end position="532"/>
    </location>
</feature>
<dbReference type="InterPro" id="IPR000700">
    <property type="entry name" value="PAS-assoc_C"/>
</dbReference>
<keyword evidence="2" id="KW-0472">Membrane</keyword>
<dbReference type="PROSITE" id="PS50887">
    <property type="entry name" value="GGDEF"/>
    <property type="match status" value="1"/>
</dbReference>
<keyword evidence="2" id="KW-0812">Transmembrane</keyword>
<dbReference type="CDD" id="cd01949">
    <property type="entry name" value="GGDEF"/>
    <property type="match status" value="1"/>
</dbReference>